<dbReference type="STRING" id="216903.SAMN05444371_3385"/>
<proteinExistence type="predicted"/>
<dbReference type="EMBL" id="FRAM01000005">
    <property type="protein sequence ID" value="SHK70285.1"/>
    <property type="molecule type" value="Genomic_DNA"/>
</dbReference>
<name>A0A1M6UM12_9FLAO</name>
<dbReference type="CDD" id="cd03450">
    <property type="entry name" value="NodN"/>
    <property type="match status" value="1"/>
</dbReference>
<sequence length="175" mass="20107">MQEAFYLFTEIILVPLNYLIRKYMQIINNYEEYKSLEGVMVGSSPWHTIDQQQIDRFADATLDHQWIHVDSERASIESPYGSTIAHGYLTLALIPYLWKQIASVQNVNLEINYGIEDLRFGMPVKVNSEVSLQATIRSVNDLRGMVKVVVGARLVVRDESKPAYTGNVVFLYQFK</sequence>
<dbReference type="Proteomes" id="UP000184498">
    <property type="component" value="Unassembled WGS sequence"/>
</dbReference>
<evidence type="ECO:0000259" key="1">
    <source>
        <dbReference type="Pfam" id="PF01575"/>
    </source>
</evidence>
<feature type="domain" description="MaoC-like" evidence="1">
    <location>
        <begin position="41"/>
        <end position="152"/>
    </location>
</feature>
<gene>
    <name evidence="2" type="ORF">SAMN05444371_3385</name>
</gene>
<evidence type="ECO:0000313" key="2">
    <source>
        <dbReference type="EMBL" id="SHK70285.1"/>
    </source>
</evidence>
<dbReference type="Pfam" id="PF01575">
    <property type="entry name" value="MaoC_dehydratas"/>
    <property type="match status" value="1"/>
</dbReference>
<keyword evidence="3" id="KW-1185">Reference proteome</keyword>
<dbReference type="Gene3D" id="3.10.129.10">
    <property type="entry name" value="Hotdog Thioesterase"/>
    <property type="match status" value="1"/>
</dbReference>
<accession>A0A1M6UM12</accession>
<dbReference type="InterPro" id="IPR002539">
    <property type="entry name" value="MaoC-like_dom"/>
</dbReference>
<dbReference type="InterPro" id="IPR029069">
    <property type="entry name" value="HotDog_dom_sf"/>
</dbReference>
<dbReference type="RefSeq" id="WP_245795957.1">
    <property type="nucleotide sequence ID" value="NZ_FRAM01000005.1"/>
</dbReference>
<evidence type="ECO:0000313" key="3">
    <source>
        <dbReference type="Proteomes" id="UP000184498"/>
    </source>
</evidence>
<dbReference type="PANTHER" id="PTHR42993:SF1">
    <property type="entry name" value="MAOC-LIKE DEHYDRATASE DOMAIN-CONTAINING PROTEIN"/>
    <property type="match status" value="1"/>
</dbReference>
<dbReference type="SUPFAM" id="SSF54637">
    <property type="entry name" value="Thioesterase/thiol ester dehydrase-isomerase"/>
    <property type="match status" value="1"/>
</dbReference>
<organism evidence="2 3">
    <name type="scientific">Epilithonimonas mollis</name>
    <dbReference type="NCBI Taxonomy" id="216903"/>
    <lineage>
        <taxon>Bacteria</taxon>
        <taxon>Pseudomonadati</taxon>
        <taxon>Bacteroidota</taxon>
        <taxon>Flavobacteriia</taxon>
        <taxon>Flavobacteriales</taxon>
        <taxon>Weeksellaceae</taxon>
        <taxon>Chryseobacterium group</taxon>
        <taxon>Epilithonimonas</taxon>
    </lineage>
</organism>
<dbReference type="InterPro" id="IPR039375">
    <property type="entry name" value="NodN-like"/>
</dbReference>
<protein>
    <submittedName>
        <fullName evidence="2">Acyl dehydratase</fullName>
    </submittedName>
</protein>
<reference evidence="3" key="1">
    <citation type="submission" date="2016-11" db="EMBL/GenBank/DDBJ databases">
        <authorList>
            <person name="Varghese N."/>
            <person name="Submissions S."/>
        </authorList>
    </citation>
    <scope>NUCLEOTIDE SEQUENCE [LARGE SCALE GENOMIC DNA]</scope>
    <source>
        <strain evidence="3">DSM 18016</strain>
    </source>
</reference>
<dbReference type="AlphaFoldDB" id="A0A1M6UM12"/>
<dbReference type="PANTHER" id="PTHR42993">
    <property type="entry name" value="MAOC-LIKE DEHYDRATASE DOMAIN-CONTAINING PROTEIN"/>
    <property type="match status" value="1"/>
</dbReference>